<comment type="caution">
    <text evidence="2">The sequence shown here is derived from an EMBL/GenBank/DDBJ whole genome shotgun (WGS) entry which is preliminary data.</text>
</comment>
<sequence length="247" mass="27218">MSTSTPSTIMPSTISSTKCNQCSANADPGFKSCTKCRSRKKQARENKALTASKNHSSKGSSAKLVAAAPTLKRKSAEEDGSMPAKKMKRHSTAGSHTTSESSRNDPMAFGFEFQTSSDLYKNLKKYARKNARINYKACHSIVADPAWDLEKRAQLVARDIRKISHISFNHKMTAAPAMQSQMFHTLRFRCTCASSTAESSEAVLKQGNQDMSKNSNPCTGEIEVTAMEDNRHSLGFPGQQIRVHIRH</sequence>
<dbReference type="Proteomes" id="UP000772434">
    <property type="component" value="Unassembled WGS sequence"/>
</dbReference>
<dbReference type="EMBL" id="JADNRY010000012">
    <property type="protein sequence ID" value="KAF9074563.1"/>
    <property type="molecule type" value="Genomic_DNA"/>
</dbReference>
<name>A0A9P5Q4K0_9AGAR</name>
<evidence type="ECO:0000313" key="2">
    <source>
        <dbReference type="EMBL" id="KAF9074563.1"/>
    </source>
</evidence>
<dbReference type="OrthoDB" id="3025610at2759"/>
<feature type="compositionally biased region" description="Low complexity" evidence="1">
    <location>
        <begin position="1"/>
        <end position="17"/>
    </location>
</feature>
<evidence type="ECO:0000313" key="3">
    <source>
        <dbReference type="Proteomes" id="UP000772434"/>
    </source>
</evidence>
<feature type="compositionally biased region" description="Polar residues" evidence="1">
    <location>
        <begin position="92"/>
        <end position="101"/>
    </location>
</feature>
<proteinExistence type="predicted"/>
<feature type="region of interest" description="Disordered" evidence="1">
    <location>
        <begin position="1"/>
        <end position="106"/>
    </location>
</feature>
<accession>A0A9P5Q4K0</accession>
<dbReference type="AlphaFoldDB" id="A0A9P5Q4K0"/>
<organism evidence="2 3">
    <name type="scientific">Rhodocollybia butyracea</name>
    <dbReference type="NCBI Taxonomy" id="206335"/>
    <lineage>
        <taxon>Eukaryota</taxon>
        <taxon>Fungi</taxon>
        <taxon>Dikarya</taxon>
        <taxon>Basidiomycota</taxon>
        <taxon>Agaricomycotina</taxon>
        <taxon>Agaricomycetes</taxon>
        <taxon>Agaricomycetidae</taxon>
        <taxon>Agaricales</taxon>
        <taxon>Marasmiineae</taxon>
        <taxon>Omphalotaceae</taxon>
        <taxon>Rhodocollybia</taxon>
    </lineage>
</organism>
<reference evidence="2" key="1">
    <citation type="submission" date="2020-11" db="EMBL/GenBank/DDBJ databases">
        <authorList>
            <consortium name="DOE Joint Genome Institute"/>
            <person name="Ahrendt S."/>
            <person name="Riley R."/>
            <person name="Andreopoulos W."/>
            <person name="Labutti K."/>
            <person name="Pangilinan J."/>
            <person name="Ruiz-Duenas F.J."/>
            <person name="Barrasa J.M."/>
            <person name="Sanchez-Garcia M."/>
            <person name="Camarero S."/>
            <person name="Miyauchi S."/>
            <person name="Serrano A."/>
            <person name="Linde D."/>
            <person name="Babiker R."/>
            <person name="Drula E."/>
            <person name="Ayuso-Fernandez I."/>
            <person name="Pacheco R."/>
            <person name="Padilla G."/>
            <person name="Ferreira P."/>
            <person name="Barriuso J."/>
            <person name="Kellner H."/>
            <person name="Castanera R."/>
            <person name="Alfaro M."/>
            <person name="Ramirez L."/>
            <person name="Pisabarro A.G."/>
            <person name="Kuo A."/>
            <person name="Tritt A."/>
            <person name="Lipzen A."/>
            <person name="He G."/>
            <person name="Yan M."/>
            <person name="Ng V."/>
            <person name="Cullen D."/>
            <person name="Martin F."/>
            <person name="Rosso M.-N."/>
            <person name="Henrissat B."/>
            <person name="Hibbett D."/>
            <person name="Martinez A.T."/>
            <person name="Grigoriev I.V."/>
        </authorList>
    </citation>
    <scope>NUCLEOTIDE SEQUENCE</scope>
    <source>
        <strain evidence="2">AH 40177</strain>
    </source>
</reference>
<feature type="compositionally biased region" description="Polar residues" evidence="1">
    <location>
        <begin position="49"/>
        <end position="60"/>
    </location>
</feature>
<protein>
    <submittedName>
        <fullName evidence="2">Uncharacterized protein</fullName>
    </submittedName>
</protein>
<keyword evidence="3" id="KW-1185">Reference proteome</keyword>
<gene>
    <name evidence="2" type="ORF">BDP27DRAFT_1443995</name>
</gene>
<evidence type="ECO:0000256" key="1">
    <source>
        <dbReference type="SAM" id="MobiDB-lite"/>
    </source>
</evidence>